<dbReference type="Proteomes" id="UP000244803">
    <property type="component" value="Chromosome 1"/>
</dbReference>
<dbReference type="Pfam" id="PF00152">
    <property type="entry name" value="tRNA-synt_2"/>
    <property type="match status" value="1"/>
</dbReference>
<evidence type="ECO:0000256" key="2">
    <source>
        <dbReference type="ARBA" id="ARBA00022741"/>
    </source>
</evidence>
<keyword evidence="4" id="KW-0648">Protein biosynthesis</keyword>
<keyword evidence="6" id="KW-1133">Transmembrane helix</keyword>
<evidence type="ECO:0000313" key="9">
    <source>
        <dbReference type="Proteomes" id="UP000244803"/>
    </source>
</evidence>
<evidence type="ECO:0000256" key="6">
    <source>
        <dbReference type="SAM" id="Phobius"/>
    </source>
</evidence>
<dbReference type="GO" id="GO:0004816">
    <property type="term" value="F:asparagine-tRNA ligase activity"/>
    <property type="evidence" value="ECO:0007669"/>
    <property type="project" value="UniProtKB-EC"/>
</dbReference>
<name>A0A976SKD0_THEOR</name>
<keyword evidence="6" id="KW-0812">Transmembrane</keyword>
<dbReference type="EMBL" id="CP056065">
    <property type="protein sequence ID" value="UVC54134.1"/>
    <property type="molecule type" value="Genomic_DNA"/>
</dbReference>
<dbReference type="GO" id="GO:0006421">
    <property type="term" value="P:asparaginyl-tRNA aminoacylation"/>
    <property type="evidence" value="ECO:0007669"/>
    <property type="project" value="TreeGrafter"/>
</dbReference>
<dbReference type="AlphaFoldDB" id="A0A976SKD0"/>
<proteinExistence type="predicted"/>
<keyword evidence="6" id="KW-0472">Membrane</keyword>
<keyword evidence="2" id="KW-0547">Nucleotide-binding</keyword>
<dbReference type="PANTHER" id="PTHR22594:SF34">
    <property type="entry name" value="ASPARAGINE--TRNA LIGASE, MITOCHONDRIAL-RELATED"/>
    <property type="match status" value="1"/>
</dbReference>
<feature type="domain" description="Aminoacyl-transfer RNA synthetases class-II family profile" evidence="7">
    <location>
        <begin position="272"/>
        <end position="604"/>
    </location>
</feature>
<dbReference type="GO" id="GO:0003676">
    <property type="term" value="F:nucleic acid binding"/>
    <property type="evidence" value="ECO:0007669"/>
    <property type="project" value="InterPro"/>
</dbReference>
<organism evidence="8 9">
    <name type="scientific">Theileria orientalis</name>
    <dbReference type="NCBI Taxonomy" id="68886"/>
    <lineage>
        <taxon>Eukaryota</taxon>
        <taxon>Sar</taxon>
        <taxon>Alveolata</taxon>
        <taxon>Apicomplexa</taxon>
        <taxon>Aconoidasida</taxon>
        <taxon>Piroplasmida</taxon>
        <taxon>Theileriidae</taxon>
        <taxon>Theileria</taxon>
    </lineage>
</organism>
<evidence type="ECO:0000259" key="7">
    <source>
        <dbReference type="PROSITE" id="PS50862"/>
    </source>
</evidence>
<dbReference type="EC" id="6.1.1.22" evidence="8"/>
<evidence type="ECO:0000313" key="8">
    <source>
        <dbReference type="EMBL" id="UVC54134.1"/>
    </source>
</evidence>
<protein>
    <submittedName>
        <fullName evidence="8">Asparagine--tRNA ligase</fullName>
        <ecNumber evidence="8">6.1.1.22</ecNumber>
    </submittedName>
</protein>
<accession>A0A976SKD0</accession>
<keyword evidence="1 8" id="KW-0436">Ligase</keyword>
<feature type="transmembrane region" description="Helical" evidence="6">
    <location>
        <begin position="12"/>
        <end position="37"/>
    </location>
</feature>
<evidence type="ECO:0000256" key="4">
    <source>
        <dbReference type="ARBA" id="ARBA00022917"/>
    </source>
</evidence>
<dbReference type="InterPro" id="IPR045864">
    <property type="entry name" value="aa-tRNA-synth_II/BPL/LPL"/>
</dbReference>
<evidence type="ECO:0000256" key="3">
    <source>
        <dbReference type="ARBA" id="ARBA00022840"/>
    </source>
</evidence>
<gene>
    <name evidence="8" type="ORF">MACJ_003468</name>
</gene>
<dbReference type="Gene3D" id="3.30.930.10">
    <property type="entry name" value="Bira Bifunctional Protein, Domain 2"/>
    <property type="match status" value="1"/>
</dbReference>
<dbReference type="GO" id="GO:0005739">
    <property type="term" value="C:mitochondrion"/>
    <property type="evidence" value="ECO:0007669"/>
    <property type="project" value="TreeGrafter"/>
</dbReference>
<evidence type="ECO:0000256" key="5">
    <source>
        <dbReference type="ARBA" id="ARBA00023146"/>
    </source>
</evidence>
<reference evidence="8" key="1">
    <citation type="submission" date="2022-07" db="EMBL/GenBank/DDBJ databases">
        <title>Evaluation of T. orientalis genome assembly methods using nanopore sequencing and analysis of variation between genomes.</title>
        <authorList>
            <person name="Yam J."/>
            <person name="Micallef M.L."/>
            <person name="Liu M."/>
            <person name="Djordjevic S.P."/>
            <person name="Bogema D.R."/>
            <person name="Jenkins C."/>
        </authorList>
    </citation>
    <scope>NUCLEOTIDE SEQUENCE</scope>
    <source>
        <strain evidence="8">Fish Creek</strain>
    </source>
</reference>
<keyword evidence="3" id="KW-0067">ATP-binding</keyword>
<dbReference type="PROSITE" id="PS50862">
    <property type="entry name" value="AA_TRNA_LIGASE_II"/>
    <property type="match status" value="1"/>
</dbReference>
<dbReference type="InterPro" id="IPR006195">
    <property type="entry name" value="aa-tRNA-synth_II"/>
</dbReference>
<dbReference type="SUPFAM" id="SSF55681">
    <property type="entry name" value="Class II aaRS and biotin synthetases"/>
    <property type="match status" value="1"/>
</dbReference>
<dbReference type="InterPro" id="IPR004364">
    <property type="entry name" value="Aa-tRNA-synt_II"/>
</dbReference>
<dbReference type="PANTHER" id="PTHR22594">
    <property type="entry name" value="ASPARTYL/LYSYL-TRNA SYNTHETASE"/>
    <property type="match status" value="1"/>
</dbReference>
<evidence type="ECO:0000256" key="1">
    <source>
        <dbReference type="ARBA" id="ARBA00022598"/>
    </source>
</evidence>
<keyword evidence="5" id="KW-0030">Aminoacyl-tRNA synthetase</keyword>
<sequence length="608" mass="71019">MRTVSLNNILNAVYRLLFVYFAHPHRLVVIISLIFYFNSNNIHGFRIPIATNTRNLLVYRDGSIRNNTQNYRHTHNYNVYSPENLTYNLTTISAESNPYDSYKTKTDFDYSNSDSNFYSISGLFSYIKEYYKTHKRYPFPLSTSVFGSVASVRRIPSRNIIFVDLNDGSTLDNLQIVVNNYSIFGDLESLKVGDDVLAVGDIEYRKGKPSERSLSEFDLYVNHDEPKHKIELHTHLNGDDVNPVFPNVNYSDEYLRKYPHLRFQNKLFSSVMRIRSELTNLTFDFFSKNGFCYIETPCITRMNCENLHSFHLKTSEENELGDSSFLSPTGQMELEYACYALRRVWKFGPAFRSEVSDTTRHSPEFSMIEAELSHSSIEGMISLIENYIQTCARHILEKCKEYVQYLNKFDPKYEEHLRYLSSAKIKIITYDEAVKVLNKLLESEAGSRKYNYGPVSWGKRLTDSNEKALVEHFNNQILAITNYPASITAFYMKESTNKGEPSSLCDTTGEEMKTVDNFDIIAPYGYEIAGGSLREDDYEVLKRKMEQLNMNERGYQRYRRKIDKEYRYLHLRKYRYLPHGGFGIGFDRLIMLMTKKENIRDVKPFDNK</sequence>
<dbReference type="GO" id="GO:0005524">
    <property type="term" value="F:ATP binding"/>
    <property type="evidence" value="ECO:0007669"/>
    <property type="project" value="UniProtKB-KW"/>
</dbReference>